<feature type="non-terminal residue" evidence="6">
    <location>
        <position position="1"/>
    </location>
</feature>
<proteinExistence type="predicted"/>
<feature type="region of interest" description="Disordered" evidence="3">
    <location>
        <begin position="154"/>
        <end position="175"/>
    </location>
</feature>
<keyword evidence="1" id="KW-0556">Organic radical</keyword>
<dbReference type="InterPro" id="IPR051215">
    <property type="entry name" value="GRE"/>
</dbReference>
<dbReference type="GO" id="GO:0005829">
    <property type="term" value="C:cytosol"/>
    <property type="evidence" value="ECO:0007669"/>
    <property type="project" value="TreeGrafter"/>
</dbReference>
<dbReference type="PANTHER" id="PTHR43641">
    <property type="entry name" value="FORMATE ACETYLTRANSFERASE 3-RELATED"/>
    <property type="match status" value="1"/>
</dbReference>
<feature type="domain" description="Glycine radical" evidence="4">
    <location>
        <begin position="160"/>
        <end position="274"/>
    </location>
</feature>
<dbReference type="PROSITE" id="PS00850">
    <property type="entry name" value="GLY_RADICAL_1"/>
    <property type="match status" value="1"/>
</dbReference>
<feature type="non-terminal residue" evidence="6">
    <location>
        <position position="274"/>
    </location>
</feature>
<comment type="caution">
    <text evidence="6">The sequence shown here is derived from an EMBL/GenBank/DDBJ whole genome shotgun (WGS) entry which is preliminary data.</text>
</comment>
<dbReference type="Pfam" id="PF01228">
    <property type="entry name" value="Gly_radical"/>
    <property type="match status" value="1"/>
</dbReference>
<name>X0TPC5_9ZZZZ</name>
<organism evidence="6">
    <name type="scientific">marine sediment metagenome</name>
    <dbReference type="NCBI Taxonomy" id="412755"/>
    <lineage>
        <taxon>unclassified sequences</taxon>
        <taxon>metagenomes</taxon>
        <taxon>ecological metagenomes</taxon>
    </lineage>
</organism>
<protein>
    <recommendedName>
        <fullName evidence="7">PFL domain-containing protein</fullName>
    </recommendedName>
</protein>
<dbReference type="EMBL" id="BARS01019817">
    <property type="protein sequence ID" value="GAF95089.1"/>
    <property type="molecule type" value="Genomic_DNA"/>
</dbReference>
<dbReference type="SUPFAM" id="SSF51998">
    <property type="entry name" value="PFL-like glycyl radical enzymes"/>
    <property type="match status" value="1"/>
</dbReference>
<feature type="domain" description="PFL" evidence="5">
    <location>
        <begin position="1"/>
        <end position="153"/>
    </location>
</feature>
<accession>X0TPC5</accession>
<keyword evidence="2" id="KW-0456">Lyase</keyword>
<reference evidence="6" key="1">
    <citation type="journal article" date="2014" name="Front. Microbiol.">
        <title>High frequency of phylogenetically diverse reductive dehalogenase-homologous genes in deep subseafloor sedimentary metagenomes.</title>
        <authorList>
            <person name="Kawai M."/>
            <person name="Futagami T."/>
            <person name="Toyoda A."/>
            <person name="Takaki Y."/>
            <person name="Nishi S."/>
            <person name="Hori S."/>
            <person name="Arai W."/>
            <person name="Tsubouchi T."/>
            <person name="Morono Y."/>
            <person name="Uchiyama I."/>
            <person name="Ito T."/>
            <person name="Fujiyama A."/>
            <person name="Inagaki F."/>
            <person name="Takami H."/>
        </authorList>
    </citation>
    <scope>NUCLEOTIDE SEQUENCE</scope>
    <source>
        <strain evidence="6">Expedition CK06-06</strain>
    </source>
</reference>
<dbReference type="Gene3D" id="3.20.70.20">
    <property type="match status" value="1"/>
</dbReference>
<evidence type="ECO:0000256" key="1">
    <source>
        <dbReference type="ARBA" id="ARBA00022818"/>
    </source>
</evidence>
<dbReference type="AlphaFoldDB" id="X0TPC5"/>
<dbReference type="GO" id="GO:0016829">
    <property type="term" value="F:lyase activity"/>
    <property type="evidence" value="ECO:0007669"/>
    <property type="project" value="UniProtKB-KW"/>
</dbReference>
<dbReference type="PROSITE" id="PS51554">
    <property type="entry name" value="PFL"/>
    <property type="match status" value="1"/>
</dbReference>
<evidence type="ECO:0000259" key="4">
    <source>
        <dbReference type="PROSITE" id="PS51149"/>
    </source>
</evidence>
<gene>
    <name evidence="6" type="ORF">S01H1_32047</name>
</gene>
<evidence type="ECO:0000256" key="2">
    <source>
        <dbReference type="ARBA" id="ARBA00023239"/>
    </source>
</evidence>
<evidence type="ECO:0008006" key="7">
    <source>
        <dbReference type="Google" id="ProtNLM"/>
    </source>
</evidence>
<evidence type="ECO:0000259" key="5">
    <source>
        <dbReference type="PROSITE" id="PS51554"/>
    </source>
</evidence>
<dbReference type="InterPro" id="IPR004184">
    <property type="entry name" value="PFL_dom"/>
</dbReference>
<evidence type="ECO:0000313" key="6">
    <source>
        <dbReference type="EMBL" id="GAF95089.1"/>
    </source>
</evidence>
<evidence type="ECO:0000256" key="3">
    <source>
        <dbReference type="SAM" id="MobiDB-lite"/>
    </source>
</evidence>
<dbReference type="InterPro" id="IPR001150">
    <property type="entry name" value="Gly_radical"/>
</dbReference>
<sequence>LAQAHAERRPVPLASSLTDDCLTQGLDLTAGGARYNFTGVQGVGVAIVGDSLAAMDRLVFDQKRITMGELLAALDKDFEGREPLRQMLLNKAPKYGNDDDHADRFACLAAEICCRAVEKHRNSRGGWYSPGLYSVTTHVAFGLMVGATPDGRHAGESLSQGISPAHGRDRRGPTAGLRSAAKLDHTLVSNGLALIQMLSLGASAREHATDVLGGLLEAYFSLGGQELQWNLVDRATLIAAQQDPEAYRGLVVRVAGYSALFTDLNRVIQDELIA</sequence>
<dbReference type="PROSITE" id="PS51149">
    <property type="entry name" value="GLY_RADICAL_2"/>
    <property type="match status" value="1"/>
</dbReference>
<dbReference type="InterPro" id="IPR019777">
    <property type="entry name" value="Form_AcTrfase_GR_CS"/>
</dbReference>
<dbReference type="PANTHER" id="PTHR43641:SF2">
    <property type="entry name" value="DEHYDRATASE YBIW-RELATED"/>
    <property type="match status" value="1"/>
</dbReference>
<dbReference type="Pfam" id="PF02901">
    <property type="entry name" value="PFL-like"/>
    <property type="match status" value="1"/>
</dbReference>